<evidence type="ECO:0008006" key="9">
    <source>
        <dbReference type="Google" id="ProtNLM"/>
    </source>
</evidence>
<evidence type="ECO:0000256" key="4">
    <source>
        <dbReference type="ARBA" id="ARBA00022801"/>
    </source>
</evidence>
<dbReference type="SUPFAM" id="SSF48537">
    <property type="entry name" value="Phospholipase C/P1 nuclease"/>
    <property type="match status" value="1"/>
</dbReference>
<organism evidence="7 8">
    <name type="scientific">Rhodanobacter soli</name>
    <dbReference type="NCBI Taxonomy" id="590609"/>
    <lineage>
        <taxon>Bacteria</taxon>
        <taxon>Pseudomonadati</taxon>
        <taxon>Pseudomonadota</taxon>
        <taxon>Gammaproteobacteria</taxon>
        <taxon>Lysobacterales</taxon>
        <taxon>Rhodanobacteraceae</taxon>
        <taxon>Rhodanobacter</taxon>
    </lineage>
</organism>
<keyword evidence="8" id="KW-1185">Reference proteome</keyword>
<keyword evidence="5" id="KW-1015">Disulfide bond</keyword>
<evidence type="ECO:0000313" key="8">
    <source>
        <dbReference type="Proteomes" id="UP001549251"/>
    </source>
</evidence>
<proteinExistence type="predicted"/>
<dbReference type="Pfam" id="PF02265">
    <property type="entry name" value="S1-P1_nuclease"/>
    <property type="match status" value="1"/>
</dbReference>
<dbReference type="Gene3D" id="1.10.575.10">
    <property type="entry name" value="P1 Nuclease"/>
    <property type="match status" value="1"/>
</dbReference>
<reference evidence="7 8" key="1">
    <citation type="submission" date="2024-06" db="EMBL/GenBank/DDBJ databases">
        <title>Sorghum-associated microbial communities from plants grown in Nebraska, USA.</title>
        <authorList>
            <person name="Schachtman D."/>
        </authorList>
    </citation>
    <scope>NUCLEOTIDE SEQUENCE [LARGE SCALE GENOMIC DNA]</scope>
    <source>
        <strain evidence="7 8">1757</strain>
    </source>
</reference>
<dbReference type="PANTHER" id="PTHR33146">
    <property type="entry name" value="ENDONUCLEASE 4"/>
    <property type="match status" value="1"/>
</dbReference>
<gene>
    <name evidence="7" type="ORF">ABIE04_003535</name>
</gene>
<dbReference type="InterPro" id="IPR003154">
    <property type="entry name" value="S1/P1nuclease"/>
</dbReference>
<evidence type="ECO:0000256" key="1">
    <source>
        <dbReference type="ARBA" id="ARBA00022722"/>
    </source>
</evidence>
<dbReference type="EMBL" id="JBEPSD010000006">
    <property type="protein sequence ID" value="MET4571151.1"/>
    <property type="molecule type" value="Genomic_DNA"/>
</dbReference>
<dbReference type="Proteomes" id="UP001549251">
    <property type="component" value="Unassembled WGS sequence"/>
</dbReference>
<protein>
    <recommendedName>
        <fullName evidence="9">S1/P1 Nuclease</fullName>
    </recommendedName>
</protein>
<keyword evidence="2" id="KW-0479">Metal-binding</keyword>
<accession>A0ABV2Q1I1</accession>
<dbReference type="CDD" id="cd11010">
    <property type="entry name" value="S1-P1_nuclease"/>
    <property type="match status" value="1"/>
</dbReference>
<name>A0ABV2Q1I1_9GAMM</name>
<dbReference type="PANTHER" id="PTHR33146:SF26">
    <property type="entry name" value="ENDONUCLEASE 4"/>
    <property type="match status" value="1"/>
</dbReference>
<keyword evidence="4" id="KW-0378">Hydrolase</keyword>
<evidence type="ECO:0000313" key="7">
    <source>
        <dbReference type="EMBL" id="MET4571151.1"/>
    </source>
</evidence>
<keyword evidence="6" id="KW-0325">Glycoprotein</keyword>
<keyword evidence="3" id="KW-0255">Endonuclease</keyword>
<evidence type="ECO:0000256" key="3">
    <source>
        <dbReference type="ARBA" id="ARBA00022759"/>
    </source>
</evidence>
<comment type="caution">
    <text evidence="7">The sequence shown here is derived from an EMBL/GenBank/DDBJ whole genome shotgun (WGS) entry which is preliminary data.</text>
</comment>
<dbReference type="InterPro" id="IPR008947">
    <property type="entry name" value="PLipase_C/P1_nuclease_dom_sf"/>
</dbReference>
<evidence type="ECO:0000256" key="5">
    <source>
        <dbReference type="ARBA" id="ARBA00023157"/>
    </source>
</evidence>
<evidence type="ECO:0000256" key="2">
    <source>
        <dbReference type="ARBA" id="ARBA00022723"/>
    </source>
</evidence>
<keyword evidence="1" id="KW-0540">Nuclease</keyword>
<evidence type="ECO:0000256" key="6">
    <source>
        <dbReference type="ARBA" id="ARBA00023180"/>
    </source>
</evidence>
<sequence>MLRRWMAAAGRGAGVSTVKSYNESVRMARARLSLWQTAAFAPAVIMSFSSRSLAFVAVLFAVAPSAQAWGPLGHSVVAELAQRHLDPAAEAELERLLAPEHTQRLADVANWPDQIQDDPARAALWKQTRGQHYVNFRGGSACGYVPPRDCRDGRCVVAGLQYYVSVLGDRSKPDSARREALKFVVHFVGDVHQPLHAGYRDDKGGNTYQVQFDGRGSNLHKVWDSGLLSSRGLDWQAYAQALDSAVPVNLPAPIAPLDNPYAQWAEESCRITAERGFYPAGHEIDPAYVRAELPVAELRLRQAGRRLAAVLNLALAR</sequence>